<organism evidence="1 2">
    <name type="scientific">Panagrolaimus sp. PS1159</name>
    <dbReference type="NCBI Taxonomy" id="55785"/>
    <lineage>
        <taxon>Eukaryota</taxon>
        <taxon>Metazoa</taxon>
        <taxon>Ecdysozoa</taxon>
        <taxon>Nematoda</taxon>
        <taxon>Chromadorea</taxon>
        <taxon>Rhabditida</taxon>
        <taxon>Tylenchina</taxon>
        <taxon>Panagrolaimomorpha</taxon>
        <taxon>Panagrolaimoidea</taxon>
        <taxon>Panagrolaimidae</taxon>
        <taxon>Panagrolaimus</taxon>
    </lineage>
</organism>
<accession>A0AC35G7P1</accession>
<evidence type="ECO:0000313" key="2">
    <source>
        <dbReference type="WBParaSite" id="PS1159_v2.g24614.t1"/>
    </source>
</evidence>
<dbReference type="Proteomes" id="UP000887580">
    <property type="component" value="Unplaced"/>
</dbReference>
<reference evidence="2" key="1">
    <citation type="submission" date="2022-11" db="UniProtKB">
        <authorList>
            <consortium name="WormBaseParasite"/>
        </authorList>
    </citation>
    <scope>IDENTIFICATION</scope>
</reference>
<protein>
    <submittedName>
        <fullName evidence="2">Uncharacterized protein</fullName>
    </submittedName>
</protein>
<dbReference type="WBParaSite" id="PS1159_v2.g24614.t1">
    <property type="protein sequence ID" value="PS1159_v2.g24614.t1"/>
    <property type="gene ID" value="PS1159_v2.g24614"/>
</dbReference>
<evidence type="ECO:0000313" key="1">
    <source>
        <dbReference type="Proteomes" id="UP000887580"/>
    </source>
</evidence>
<proteinExistence type="predicted"/>
<sequence>MRVLIILFVSIILINYVISKDDDDERKDAFVNDPIELKPVYHTPNKYEERSYDFWYENWPHPHVHGDKPLFDERHQHFPGYGDNYDFSNFITDPPTQNGAKSETVLEEASLIDEPGLDKSIKKSGSASSSASEEDSKDPKDPKKSIDQPKKDYESPSEPSISGEKLSKPISSLPAEVYSTSSSSTSSAQGPSPFAQGSSNGQGGSGFSNVQGGSSSAQGPWATQGSAQGPSSSINGRPGGPQSPYPEDAYKGSQSSNTGDAYNTKPSLPSSQSQTHSQSSIPARGGSEDEYFKSPPGVQPEVFPISKPNPEQQPYNNGGGGGASTQRPKPTPRVDEFFPEESEPEQSRQTLSPRKPLSPSSSESESSGVNGGGGDGESSGPRSCCPCCRDPNLTPAISPGAAGCGEPSCGPPPIVGRPPNCCQQAPMPCCPTLPTCCLPQLPCCPRIQLTCCPPIRICCQPLNFGCSGGCRSRAVTRLRTKRNGCVPCLNGRKKREIQEEEETHIRQKRLGCIPCLAREKRQAQQNCQKCNLFQQQIVRRVKRTFSCSSCATHHERVKRQSQIADFFRGNQLGNYGSNCQQCYDLPLPTRAMKKRSSGFSDGQHSFLARIKRAADGYDPLFQCDSGCCDYEKCIKSKPLKSESFKVPEDSDFISGTSSKDYDLPDLKEEEKSSSSLSSSDSKKEELIGSKDALSLGGSSSRGSDDRSFRS</sequence>
<name>A0AC35G7P1_9BILA</name>